<gene>
    <name evidence="1" type="ORF">WG66_586</name>
</gene>
<protein>
    <submittedName>
        <fullName evidence="1">Uncharacterized protein</fullName>
    </submittedName>
</protein>
<proteinExistence type="predicted"/>
<dbReference type="AlphaFoldDB" id="A0A0W0GE39"/>
<organism evidence="1 2">
    <name type="scientific">Moniliophthora roreri</name>
    <name type="common">Frosty pod rot fungus</name>
    <name type="synonym">Monilia roreri</name>
    <dbReference type="NCBI Taxonomy" id="221103"/>
    <lineage>
        <taxon>Eukaryota</taxon>
        <taxon>Fungi</taxon>
        <taxon>Dikarya</taxon>
        <taxon>Basidiomycota</taxon>
        <taxon>Agaricomycotina</taxon>
        <taxon>Agaricomycetes</taxon>
        <taxon>Agaricomycetidae</taxon>
        <taxon>Agaricales</taxon>
        <taxon>Marasmiineae</taxon>
        <taxon>Marasmiaceae</taxon>
        <taxon>Moniliophthora</taxon>
    </lineage>
</organism>
<dbReference type="EMBL" id="LATX01000238">
    <property type="protein sequence ID" value="KTB46828.1"/>
    <property type="molecule type" value="Genomic_DNA"/>
</dbReference>
<dbReference type="Proteomes" id="UP000054988">
    <property type="component" value="Unassembled WGS sequence"/>
</dbReference>
<evidence type="ECO:0000313" key="2">
    <source>
        <dbReference type="Proteomes" id="UP000054988"/>
    </source>
</evidence>
<sequence>MTNLAVLAVINELLSEAITSGLTFTDGEASIIHEELLYCELLECCQGFSFAAIPATMKTVDLRKPLNNYYEAHERPDSLKWKEAELEELVSLNRLGVFQETELSEGAHTVEVCWVYDYKLNEHGEIVKYKA</sequence>
<name>A0A0W0GE39_MONRR</name>
<evidence type="ECO:0000313" key="1">
    <source>
        <dbReference type="EMBL" id="KTB46828.1"/>
    </source>
</evidence>
<reference evidence="1 2" key="1">
    <citation type="submission" date="2015-12" db="EMBL/GenBank/DDBJ databases">
        <title>Draft genome sequence of Moniliophthora roreri, the causal agent of frosty pod rot of cacao.</title>
        <authorList>
            <person name="Aime M.C."/>
            <person name="Diaz-Valderrama J.R."/>
            <person name="Kijpornyongpan T."/>
            <person name="Phillips-Mora W."/>
        </authorList>
    </citation>
    <scope>NUCLEOTIDE SEQUENCE [LARGE SCALE GENOMIC DNA]</scope>
    <source>
        <strain evidence="1 2">MCA 2952</strain>
    </source>
</reference>
<comment type="caution">
    <text evidence="1">The sequence shown here is derived from an EMBL/GenBank/DDBJ whole genome shotgun (WGS) entry which is preliminary data.</text>
</comment>
<accession>A0A0W0GE39</accession>